<feature type="domain" description="HTH cro/C1-type" evidence="1">
    <location>
        <begin position="17"/>
        <end position="70"/>
    </location>
</feature>
<dbReference type="GO" id="GO:0003677">
    <property type="term" value="F:DNA binding"/>
    <property type="evidence" value="ECO:0007669"/>
    <property type="project" value="InterPro"/>
</dbReference>
<evidence type="ECO:0000259" key="1">
    <source>
        <dbReference type="PROSITE" id="PS50943"/>
    </source>
</evidence>
<comment type="caution">
    <text evidence="2">The sequence shown here is derived from an EMBL/GenBank/DDBJ whole genome shotgun (WGS) entry which is preliminary data.</text>
</comment>
<dbReference type="AlphaFoldDB" id="A0A1E3KZ71"/>
<keyword evidence="3" id="KW-1185">Reference proteome</keyword>
<name>A0A1E3KZ71_9BACL</name>
<dbReference type="PROSITE" id="PS50943">
    <property type="entry name" value="HTH_CROC1"/>
    <property type="match status" value="1"/>
</dbReference>
<dbReference type="Gene3D" id="1.10.260.40">
    <property type="entry name" value="lambda repressor-like DNA-binding domains"/>
    <property type="match status" value="1"/>
</dbReference>
<proteinExistence type="predicted"/>
<accession>A0A1E3KZ71</accession>
<dbReference type="STRING" id="1886670.PTI45_04670"/>
<evidence type="ECO:0000313" key="3">
    <source>
        <dbReference type="Proteomes" id="UP000094578"/>
    </source>
</evidence>
<dbReference type="Pfam" id="PF01381">
    <property type="entry name" value="HTH_3"/>
    <property type="match status" value="1"/>
</dbReference>
<reference evidence="2 3" key="1">
    <citation type="submission" date="2016-08" db="EMBL/GenBank/DDBJ databases">
        <title>Genome sequencing of Paenibacillus sp. TI45-13ar, isolated from Korean traditional nuruk.</title>
        <authorList>
            <person name="Kim S.-J."/>
        </authorList>
    </citation>
    <scope>NUCLEOTIDE SEQUENCE [LARGE SCALE GENOMIC DNA]</scope>
    <source>
        <strain evidence="2 3">TI45-13ar</strain>
    </source>
</reference>
<evidence type="ECO:0000313" key="2">
    <source>
        <dbReference type="EMBL" id="ODP26000.1"/>
    </source>
</evidence>
<dbReference type="EMBL" id="MDER01000106">
    <property type="protein sequence ID" value="ODP26000.1"/>
    <property type="molecule type" value="Genomic_DNA"/>
</dbReference>
<gene>
    <name evidence="2" type="ORF">PTI45_04670</name>
</gene>
<dbReference type="InterPro" id="IPR001387">
    <property type="entry name" value="Cro/C1-type_HTH"/>
</dbReference>
<sequence>MISDDSDLKKLSAGEMMRIIRKRKGISQLQLASSLKSYQARISRFELMTAIPTVKEQLLIEKVLNIKIWSK</sequence>
<dbReference type="Proteomes" id="UP000094578">
    <property type="component" value="Unassembled WGS sequence"/>
</dbReference>
<dbReference type="CDD" id="cd00093">
    <property type="entry name" value="HTH_XRE"/>
    <property type="match status" value="1"/>
</dbReference>
<dbReference type="InterPro" id="IPR010982">
    <property type="entry name" value="Lambda_DNA-bd_dom_sf"/>
</dbReference>
<dbReference type="RefSeq" id="WP_069329967.1">
    <property type="nucleotide sequence ID" value="NZ_MDER01000106.1"/>
</dbReference>
<protein>
    <recommendedName>
        <fullName evidence="1">HTH cro/C1-type domain-containing protein</fullName>
    </recommendedName>
</protein>
<organism evidence="2 3">
    <name type="scientific">Paenibacillus nuruki</name>
    <dbReference type="NCBI Taxonomy" id="1886670"/>
    <lineage>
        <taxon>Bacteria</taxon>
        <taxon>Bacillati</taxon>
        <taxon>Bacillota</taxon>
        <taxon>Bacilli</taxon>
        <taxon>Bacillales</taxon>
        <taxon>Paenibacillaceae</taxon>
        <taxon>Paenibacillus</taxon>
    </lineage>
</organism>
<dbReference type="SUPFAM" id="SSF47413">
    <property type="entry name" value="lambda repressor-like DNA-binding domains"/>
    <property type="match status" value="1"/>
</dbReference>